<evidence type="ECO:0000256" key="3">
    <source>
        <dbReference type="ARBA" id="ARBA00023186"/>
    </source>
</evidence>
<protein>
    <recommendedName>
        <fullName evidence="2">Proteasome assembly chaperone 1</fullName>
    </recommendedName>
</protein>
<dbReference type="PANTHER" id="PTHR15069">
    <property type="entry name" value="PROTEASOME ASSEMBLY CHAPERONE 1"/>
    <property type="match status" value="1"/>
</dbReference>
<evidence type="ECO:0000313" key="5">
    <source>
        <dbReference type="EMBL" id="OCT93764.1"/>
    </source>
</evidence>
<evidence type="ECO:0000256" key="1">
    <source>
        <dbReference type="ARBA" id="ARBA00005261"/>
    </source>
</evidence>
<sequence>MATFFGEVQSVFSRAVDEEEEDEDDDEEVEEEDREIIAELERKREVRVTWNPELTAAIESSPGKRLPCSSVILSVGDNATGFVSSYILSSGSWEVAGSVTLWNERCRDCNVRKDFLPAPSSCTFYRSITDPTVLLCQCNCHVAEDQLFQWCEKVFGSLEKSSLKVTVLSTCPVSEYKTPESTYSLPVPFLKALRTSEYREEVPCPLLEQPNIVDGLPAAVLSHCQVLGIPAVFYRCYTDISKLDSVTIKAFRPLLSSGSLSRLAADSANIQETLRKTVKLNEIQSNLYI</sequence>
<reference evidence="6" key="1">
    <citation type="journal article" date="2016" name="Nature">
        <title>Genome evolution in the allotetraploid frog Xenopus laevis.</title>
        <authorList>
            <person name="Session A.M."/>
            <person name="Uno Y."/>
            <person name="Kwon T."/>
            <person name="Chapman J.A."/>
            <person name="Toyoda A."/>
            <person name="Takahashi S."/>
            <person name="Fukui A."/>
            <person name="Hikosaka A."/>
            <person name="Suzuki A."/>
            <person name="Kondo M."/>
            <person name="van Heeringen S.J."/>
            <person name="Quigley I."/>
            <person name="Heinz S."/>
            <person name="Ogino H."/>
            <person name="Ochi H."/>
            <person name="Hellsten U."/>
            <person name="Lyons J.B."/>
            <person name="Simakov O."/>
            <person name="Putnam N."/>
            <person name="Stites J."/>
            <person name="Kuroki Y."/>
            <person name="Tanaka T."/>
            <person name="Michiue T."/>
            <person name="Watanabe M."/>
            <person name="Bogdanovic O."/>
            <person name="Lister R."/>
            <person name="Georgiou G."/>
            <person name="Paranjpe S.S."/>
            <person name="van Kruijsbergen I."/>
            <person name="Shu S."/>
            <person name="Carlson J."/>
            <person name="Kinoshita T."/>
            <person name="Ohta Y."/>
            <person name="Mawaribuchi S."/>
            <person name="Jenkins J."/>
            <person name="Grimwood J."/>
            <person name="Schmutz J."/>
            <person name="Mitros T."/>
            <person name="Mozaffari S.V."/>
            <person name="Suzuki Y."/>
            <person name="Haramoto Y."/>
            <person name="Yamamoto T.S."/>
            <person name="Takagi C."/>
            <person name="Heald R."/>
            <person name="Miller K."/>
            <person name="Haudenschild C."/>
            <person name="Kitzman J."/>
            <person name="Nakayama T."/>
            <person name="Izutsu Y."/>
            <person name="Robert J."/>
            <person name="Fortriede J."/>
            <person name="Burns K."/>
            <person name="Lotay V."/>
            <person name="Karimi K."/>
            <person name="Yasuoka Y."/>
            <person name="Dichmann D.S."/>
            <person name="Flajnik M.F."/>
            <person name="Houston D.W."/>
            <person name="Shendure J."/>
            <person name="DuPasquier L."/>
            <person name="Vize P.D."/>
            <person name="Zorn A.M."/>
            <person name="Ito M."/>
            <person name="Marcotte E.M."/>
            <person name="Wallingford J.B."/>
            <person name="Ito Y."/>
            <person name="Asashima M."/>
            <person name="Ueno N."/>
            <person name="Matsuda Y."/>
            <person name="Veenstra G.J."/>
            <person name="Fujiyama A."/>
            <person name="Harland R.M."/>
            <person name="Taira M."/>
            <person name="Rokhsar D.S."/>
        </authorList>
    </citation>
    <scope>NUCLEOTIDE SEQUENCE [LARGE SCALE GENOMIC DNA]</scope>
    <source>
        <strain evidence="6">J</strain>
    </source>
</reference>
<evidence type="ECO:0000313" key="6">
    <source>
        <dbReference type="Proteomes" id="UP000694892"/>
    </source>
</evidence>
<organism evidence="5 6">
    <name type="scientific">Xenopus laevis</name>
    <name type="common">African clawed frog</name>
    <dbReference type="NCBI Taxonomy" id="8355"/>
    <lineage>
        <taxon>Eukaryota</taxon>
        <taxon>Metazoa</taxon>
        <taxon>Chordata</taxon>
        <taxon>Craniata</taxon>
        <taxon>Vertebrata</taxon>
        <taxon>Euteleostomi</taxon>
        <taxon>Amphibia</taxon>
        <taxon>Batrachia</taxon>
        <taxon>Anura</taxon>
        <taxon>Pipoidea</taxon>
        <taxon>Pipidae</taxon>
        <taxon>Xenopodinae</taxon>
        <taxon>Xenopus</taxon>
        <taxon>Xenopus</taxon>
    </lineage>
</organism>
<dbReference type="PANTHER" id="PTHR15069:SF1">
    <property type="entry name" value="PROTEASOME ASSEMBLY CHAPERONE 1"/>
    <property type="match status" value="1"/>
</dbReference>
<accession>A0A974DKR4</accession>
<dbReference type="Pfam" id="PF16094">
    <property type="entry name" value="PAC1"/>
    <property type="match status" value="1"/>
</dbReference>
<dbReference type="AlphaFoldDB" id="A0A974DKR4"/>
<dbReference type="GO" id="GO:0080129">
    <property type="term" value="P:proteasome core complex assembly"/>
    <property type="evidence" value="ECO:0007669"/>
    <property type="project" value="TreeGrafter"/>
</dbReference>
<dbReference type="GO" id="GO:0070628">
    <property type="term" value="F:proteasome binding"/>
    <property type="evidence" value="ECO:0007669"/>
    <property type="project" value="TreeGrafter"/>
</dbReference>
<dbReference type="OMA" id="SVLICQV"/>
<evidence type="ECO:0000256" key="4">
    <source>
        <dbReference type="SAM" id="MobiDB-lite"/>
    </source>
</evidence>
<keyword evidence="3" id="KW-0143">Chaperone</keyword>
<feature type="compositionally biased region" description="Acidic residues" evidence="4">
    <location>
        <begin position="17"/>
        <end position="34"/>
    </location>
</feature>
<dbReference type="EMBL" id="CM004468">
    <property type="protein sequence ID" value="OCT93764.1"/>
    <property type="molecule type" value="Genomic_DNA"/>
</dbReference>
<dbReference type="GO" id="GO:0005783">
    <property type="term" value="C:endoplasmic reticulum"/>
    <property type="evidence" value="ECO:0007669"/>
    <property type="project" value="InterPro"/>
</dbReference>
<feature type="region of interest" description="Disordered" evidence="4">
    <location>
        <begin position="14"/>
        <end position="34"/>
    </location>
</feature>
<proteinExistence type="inferred from homology"/>
<comment type="similarity">
    <text evidence="1">Belongs to the PSMG1 family.</text>
</comment>
<evidence type="ECO:0000256" key="2">
    <source>
        <dbReference type="ARBA" id="ARBA00019180"/>
    </source>
</evidence>
<dbReference type="Proteomes" id="UP000694892">
    <property type="component" value="Chromosome 2L"/>
</dbReference>
<gene>
    <name evidence="5" type="ORF">XELAEV_18011435mg</name>
</gene>
<dbReference type="InterPro" id="IPR016565">
    <property type="entry name" value="Proteasome_assmbl_chp_1"/>
</dbReference>
<name>A0A974DKR4_XENLA</name>